<name>A0ABV6VFP5_9ACTN</name>
<keyword evidence="2" id="KW-1185">Reference proteome</keyword>
<reference evidence="1 2" key="1">
    <citation type="submission" date="2024-09" db="EMBL/GenBank/DDBJ databases">
        <authorList>
            <person name="Lee S.D."/>
        </authorList>
    </citation>
    <scope>NUCLEOTIDE SEQUENCE [LARGE SCALE GENOMIC DNA]</scope>
    <source>
        <strain evidence="1 2">N1-1</strain>
    </source>
</reference>
<sequence length="92" mass="9756">MIVRIMGEGQFEVPDSLVDRLNELDNAVLAALDTGDEADFRVSLAALLAAVRAGGTPVDHEVLLPSEATLPFDEATVDEVKALLREDGLIPG</sequence>
<gene>
    <name evidence="1" type="ORF">ACEZDG_24835</name>
</gene>
<evidence type="ECO:0000313" key="1">
    <source>
        <dbReference type="EMBL" id="MFC1412501.1"/>
    </source>
</evidence>
<accession>A0ABV6VFP5</accession>
<evidence type="ECO:0000313" key="2">
    <source>
        <dbReference type="Proteomes" id="UP001592582"/>
    </source>
</evidence>
<comment type="caution">
    <text evidence="1">The sequence shown here is derived from an EMBL/GenBank/DDBJ whole genome shotgun (WGS) entry which is preliminary data.</text>
</comment>
<proteinExistence type="predicted"/>
<dbReference type="Proteomes" id="UP001592582">
    <property type="component" value="Unassembled WGS sequence"/>
</dbReference>
<dbReference type="InterPro" id="IPR054437">
    <property type="entry name" value="PspA-assoc_dom"/>
</dbReference>
<dbReference type="EMBL" id="JBHEZX010000011">
    <property type="protein sequence ID" value="MFC1412501.1"/>
    <property type="molecule type" value="Genomic_DNA"/>
</dbReference>
<dbReference type="Pfam" id="PF22743">
    <property type="entry name" value="PspAA"/>
    <property type="match status" value="1"/>
</dbReference>
<organism evidence="1 2">
    <name type="scientific">Streptacidiphilus alkalitolerans</name>
    <dbReference type="NCBI Taxonomy" id="3342712"/>
    <lineage>
        <taxon>Bacteria</taxon>
        <taxon>Bacillati</taxon>
        <taxon>Actinomycetota</taxon>
        <taxon>Actinomycetes</taxon>
        <taxon>Kitasatosporales</taxon>
        <taxon>Streptomycetaceae</taxon>
        <taxon>Streptacidiphilus</taxon>
    </lineage>
</organism>
<protein>
    <submittedName>
        <fullName evidence="1">Uncharacterized protein</fullName>
    </submittedName>
</protein>